<evidence type="ECO:0000256" key="1">
    <source>
        <dbReference type="SAM" id="MobiDB-lite"/>
    </source>
</evidence>
<dbReference type="InterPro" id="IPR036397">
    <property type="entry name" value="RNaseH_sf"/>
</dbReference>
<accession>A0ABR3M2H2</accession>
<feature type="region of interest" description="Disordered" evidence="1">
    <location>
        <begin position="46"/>
        <end position="92"/>
    </location>
</feature>
<name>A0ABR3M2H2_9TELE</name>
<dbReference type="EMBL" id="JAYMGO010000016">
    <property type="protein sequence ID" value="KAL1259020.1"/>
    <property type="molecule type" value="Genomic_DNA"/>
</dbReference>
<dbReference type="InterPro" id="IPR012337">
    <property type="entry name" value="RNaseH-like_sf"/>
</dbReference>
<dbReference type="Gene3D" id="3.30.420.10">
    <property type="entry name" value="Ribonuclease H-like superfamily/Ribonuclease H"/>
    <property type="match status" value="1"/>
</dbReference>
<dbReference type="SUPFAM" id="SSF53098">
    <property type="entry name" value="Ribonuclease H-like"/>
    <property type="match status" value="1"/>
</dbReference>
<sequence length="203" mass="22711">MQDSAEATDLENFLPNATSRMDRQHGQIVATGHAIQDLIAQVSELSSQLQQRRLPTAPPVAPPDQHQPEPRLPTPERYGGFHPRTNGKTERANQDLKRALRCLVTQSPTSWCQQLPWVKYTHNSLPVSSTGLSPIECSLGYQPPLFPSMESEVAVPSAHAFVQRCHRTWTRARETPLQVRANTKAKADRHWSKPSIHVTTCQG</sequence>
<gene>
    <name evidence="2" type="ORF">QQF64_009597</name>
</gene>
<dbReference type="InterPro" id="IPR050951">
    <property type="entry name" value="Retrovirus_Pol_polyprotein"/>
</dbReference>
<evidence type="ECO:0000313" key="3">
    <source>
        <dbReference type="Proteomes" id="UP001558613"/>
    </source>
</evidence>
<evidence type="ECO:0008006" key="4">
    <source>
        <dbReference type="Google" id="ProtNLM"/>
    </source>
</evidence>
<protein>
    <recommendedName>
        <fullName evidence="4">Integrase catalytic domain-containing protein</fullName>
    </recommendedName>
</protein>
<proteinExistence type="predicted"/>
<reference evidence="2 3" key="1">
    <citation type="submission" date="2023-09" db="EMBL/GenBank/DDBJ databases">
        <authorList>
            <person name="Wang M."/>
        </authorList>
    </citation>
    <scope>NUCLEOTIDE SEQUENCE [LARGE SCALE GENOMIC DNA]</scope>
    <source>
        <strain evidence="2">GT-2023</strain>
        <tissue evidence="2">Liver</tissue>
    </source>
</reference>
<dbReference type="PANTHER" id="PTHR37984">
    <property type="entry name" value="PROTEIN CBG26694"/>
    <property type="match status" value="1"/>
</dbReference>
<evidence type="ECO:0000313" key="2">
    <source>
        <dbReference type="EMBL" id="KAL1259020.1"/>
    </source>
</evidence>
<comment type="caution">
    <text evidence="2">The sequence shown here is derived from an EMBL/GenBank/DDBJ whole genome shotgun (WGS) entry which is preliminary data.</text>
</comment>
<keyword evidence="3" id="KW-1185">Reference proteome</keyword>
<organism evidence="2 3">
    <name type="scientific">Cirrhinus molitorella</name>
    <name type="common">mud carp</name>
    <dbReference type="NCBI Taxonomy" id="172907"/>
    <lineage>
        <taxon>Eukaryota</taxon>
        <taxon>Metazoa</taxon>
        <taxon>Chordata</taxon>
        <taxon>Craniata</taxon>
        <taxon>Vertebrata</taxon>
        <taxon>Euteleostomi</taxon>
        <taxon>Actinopterygii</taxon>
        <taxon>Neopterygii</taxon>
        <taxon>Teleostei</taxon>
        <taxon>Ostariophysi</taxon>
        <taxon>Cypriniformes</taxon>
        <taxon>Cyprinidae</taxon>
        <taxon>Labeoninae</taxon>
        <taxon>Labeonini</taxon>
        <taxon>Cirrhinus</taxon>
    </lineage>
</organism>
<dbReference type="Proteomes" id="UP001558613">
    <property type="component" value="Unassembled WGS sequence"/>
</dbReference>
<dbReference type="PANTHER" id="PTHR37984:SF5">
    <property type="entry name" value="PROTEIN NYNRIN-LIKE"/>
    <property type="match status" value="1"/>
</dbReference>